<organism evidence="5 6">
    <name type="scientific">Carpediemonas membranifera</name>
    <dbReference type="NCBI Taxonomy" id="201153"/>
    <lineage>
        <taxon>Eukaryota</taxon>
        <taxon>Metamonada</taxon>
        <taxon>Carpediemonas-like organisms</taxon>
        <taxon>Carpediemonas</taxon>
    </lineage>
</organism>
<comment type="caution">
    <text evidence="5">The sequence shown here is derived from an EMBL/GenBank/DDBJ whole genome shotgun (WGS) entry which is preliminary data.</text>
</comment>
<dbReference type="InterPro" id="IPR009057">
    <property type="entry name" value="Homeodomain-like_sf"/>
</dbReference>
<dbReference type="Pfam" id="PF00046">
    <property type="entry name" value="Homeodomain"/>
    <property type="match status" value="1"/>
</dbReference>
<proteinExistence type="predicted"/>
<evidence type="ECO:0000256" key="3">
    <source>
        <dbReference type="SAM" id="MobiDB-lite"/>
    </source>
</evidence>
<comment type="subcellular location">
    <subcellularLocation>
        <location evidence="1 2">Nucleus</location>
    </subcellularLocation>
</comment>
<keyword evidence="1 2" id="KW-0539">Nucleus</keyword>
<feature type="domain" description="Homeobox" evidence="4">
    <location>
        <begin position="86"/>
        <end position="146"/>
    </location>
</feature>
<sequence>MSGASGGSDYEGSEYDEPSFGSSGILTPIVHDEPEKSQPRSRALSGSAINVAPEGPLTLPPLVGPGAPAAPAEHPQLPAMIARRPGGSGRRGKLYKAWQYDALAAFFNYNAYPDKTAQRGIARFLGLELVQIRGWFQNQRNRSKTSKLSHATRMTDVELCSVYNDTAAPHPAVEAELTESAMPHPPAETIIPLASQDEAVQVSMMPDVVGELYLSGQLDGMVDGLGSVYS</sequence>
<evidence type="ECO:0000256" key="1">
    <source>
        <dbReference type="PROSITE-ProRule" id="PRU00108"/>
    </source>
</evidence>
<dbReference type="CDD" id="cd00086">
    <property type="entry name" value="homeodomain"/>
    <property type="match status" value="1"/>
</dbReference>
<feature type="region of interest" description="Disordered" evidence="3">
    <location>
        <begin position="1"/>
        <end position="44"/>
    </location>
</feature>
<keyword evidence="6" id="KW-1185">Reference proteome</keyword>
<dbReference type="Gene3D" id="1.10.10.60">
    <property type="entry name" value="Homeodomain-like"/>
    <property type="match status" value="1"/>
</dbReference>
<accession>A0A8J6C032</accession>
<dbReference type="SUPFAM" id="SSF46689">
    <property type="entry name" value="Homeodomain-like"/>
    <property type="match status" value="1"/>
</dbReference>
<evidence type="ECO:0000256" key="2">
    <source>
        <dbReference type="RuleBase" id="RU000682"/>
    </source>
</evidence>
<dbReference type="EMBL" id="JAHDYR010000007">
    <property type="protein sequence ID" value="KAG9396156.1"/>
    <property type="molecule type" value="Genomic_DNA"/>
</dbReference>
<dbReference type="AlphaFoldDB" id="A0A8J6C032"/>
<evidence type="ECO:0000259" key="4">
    <source>
        <dbReference type="PROSITE" id="PS50071"/>
    </source>
</evidence>
<name>A0A8J6C032_9EUKA</name>
<feature type="DNA-binding region" description="Homeobox" evidence="1">
    <location>
        <begin position="88"/>
        <end position="147"/>
    </location>
</feature>
<dbReference type="Proteomes" id="UP000717585">
    <property type="component" value="Unassembled WGS sequence"/>
</dbReference>
<keyword evidence="1 2" id="KW-0371">Homeobox</keyword>
<dbReference type="GO" id="GO:0005634">
    <property type="term" value="C:nucleus"/>
    <property type="evidence" value="ECO:0007669"/>
    <property type="project" value="UniProtKB-SubCell"/>
</dbReference>
<feature type="region of interest" description="Disordered" evidence="3">
    <location>
        <begin position="56"/>
        <end position="88"/>
    </location>
</feature>
<dbReference type="InterPro" id="IPR001356">
    <property type="entry name" value="HD"/>
</dbReference>
<reference evidence="5" key="1">
    <citation type="submission" date="2021-05" db="EMBL/GenBank/DDBJ databases">
        <title>A free-living protist that lacks canonical eukaryotic 1 DNA replication and segregation systems.</title>
        <authorList>
            <person name="Salas-Leiva D.E."/>
            <person name="Tromer E.C."/>
            <person name="Curtis B.A."/>
            <person name="Jerlstrom-Hultqvist J."/>
            <person name="Kolisko M."/>
            <person name="Yi Z."/>
            <person name="Salas-Leiva J.S."/>
            <person name="Gallot-Lavallee L."/>
            <person name="Kops G.J.P.L."/>
            <person name="Archibald J.M."/>
            <person name="Simpson A.G.B."/>
            <person name="Roger A.J."/>
        </authorList>
    </citation>
    <scope>NUCLEOTIDE SEQUENCE</scope>
    <source>
        <strain evidence="5">BICM</strain>
    </source>
</reference>
<dbReference type="OrthoDB" id="6159439at2759"/>
<evidence type="ECO:0000313" key="5">
    <source>
        <dbReference type="EMBL" id="KAG9396156.1"/>
    </source>
</evidence>
<keyword evidence="1 2" id="KW-0238">DNA-binding</keyword>
<dbReference type="SMART" id="SM00389">
    <property type="entry name" value="HOX"/>
    <property type="match status" value="1"/>
</dbReference>
<gene>
    <name evidence="5" type="ORF">J8273_2508</name>
</gene>
<dbReference type="PROSITE" id="PS50071">
    <property type="entry name" value="HOMEOBOX_2"/>
    <property type="match status" value="1"/>
</dbReference>
<dbReference type="GO" id="GO:0003677">
    <property type="term" value="F:DNA binding"/>
    <property type="evidence" value="ECO:0007669"/>
    <property type="project" value="UniProtKB-UniRule"/>
</dbReference>
<protein>
    <submittedName>
        <fullName evidence="5">Homeobox domain</fullName>
    </submittedName>
</protein>
<evidence type="ECO:0000313" key="6">
    <source>
        <dbReference type="Proteomes" id="UP000717585"/>
    </source>
</evidence>